<protein>
    <submittedName>
        <fullName evidence="1">Uncharacterized protein</fullName>
    </submittedName>
</protein>
<name>X1CU32_9ZZZZ</name>
<comment type="caution">
    <text evidence="1">The sequence shown here is derived from an EMBL/GenBank/DDBJ whole genome shotgun (WGS) entry which is preliminary data.</text>
</comment>
<gene>
    <name evidence="1" type="ORF">S01H4_52347</name>
</gene>
<evidence type="ECO:0000313" key="1">
    <source>
        <dbReference type="EMBL" id="GAH11976.1"/>
    </source>
</evidence>
<dbReference type="EMBL" id="BART01029897">
    <property type="protein sequence ID" value="GAH11976.1"/>
    <property type="molecule type" value="Genomic_DNA"/>
</dbReference>
<sequence>MTIKDLKTTGKLHSRLMTEYSSKQFQTGAPDHVISAYFIKRSTGSKLCAITFSTEKGIEEFYNNEFDFIHAAKQAATHKIYFK</sequence>
<organism evidence="1">
    <name type="scientific">marine sediment metagenome</name>
    <dbReference type="NCBI Taxonomy" id="412755"/>
    <lineage>
        <taxon>unclassified sequences</taxon>
        <taxon>metagenomes</taxon>
        <taxon>ecological metagenomes</taxon>
    </lineage>
</organism>
<proteinExistence type="predicted"/>
<dbReference type="AlphaFoldDB" id="X1CU32"/>
<accession>X1CU32</accession>
<reference evidence="1" key="1">
    <citation type="journal article" date="2014" name="Front. Microbiol.">
        <title>High frequency of phylogenetically diverse reductive dehalogenase-homologous genes in deep subseafloor sedimentary metagenomes.</title>
        <authorList>
            <person name="Kawai M."/>
            <person name="Futagami T."/>
            <person name="Toyoda A."/>
            <person name="Takaki Y."/>
            <person name="Nishi S."/>
            <person name="Hori S."/>
            <person name="Arai W."/>
            <person name="Tsubouchi T."/>
            <person name="Morono Y."/>
            <person name="Uchiyama I."/>
            <person name="Ito T."/>
            <person name="Fujiyama A."/>
            <person name="Inagaki F."/>
            <person name="Takami H."/>
        </authorList>
    </citation>
    <scope>NUCLEOTIDE SEQUENCE</scope>
    <source>
        <strain evidence="1">Expedition CK06-06</strain>
    </source>
</reference>